<dbReference type="RefSeq" id="WP_088564837.1">
    <property type="nucleotide sequence ID" value="NZ_CP020946.1"/>
</dbReference>
<sequence>MFAAFLSFALISSNAYSYLDPQFDKHAVKTYNIEVSGKAIPEKCYLLQRFPGLENKINKDEDALCAMNLYPTRGDHPKTQMFYGCPKVNSTSVAVEFYTVPKGMTEAQFQKAVCPLTRSAKKALKAKSGYPDKEAKFKFAAPGVSVGSILGYSRLTQLFKSVDVPPSVLRTVSLDTVLDHALAGRYLGLQMGNTYLNQYWYDQIGHLVRAKHGNVAQLPDVYTKPPHGLGIVPTSFYKDGKRRGLSANSTAYWTPRILTEDKLQVFGVLSENPGNEELYAEAFGLKSDKTRIDQFRNSSVFWPLLKDPRPVSQILGSNELSKAGQKMLGMQDSSDMLVMDFLLDQADRIGNIHYKRRQFFKTAQGTLDSISDKKYKELLAKPANTLTPAEVEVLGAIKQTGVSLKVMLLKDNDGGFDMNTAKKYALIADVKKTSATYDSWKDNADLFLNATMVVKHFSPQTYKGVMRLYGQVFGTPETQLAMETYFRNSLQLTAAEYKIFKNNLLSLYRALYKNCKSGSLYLDLDIKDYFSNNPNPVLTTTPGVCEGQF</sequence>
<protein>
    <submittedName>
        <fullName evidence="1">Uncharacterized protein</fullName>
    </submittedName>
</protein>
<name>A0A1Z3N740_BDEBC</name>
<dbReference type="AlphaFoldDB" id="A0A1Z3N740"/>
<evidence type="ECO:0000313" key="1">
    <source>
        <dbReference type="EMBL" id="ASD63284.1"/>
    </source>
</evidence>
<dbReference type="EMBL" id="CP020946">
    <property type="protein sequence ID" value="ASD63284.1"/>
    <property type="molecule type" value="Genomic_DNA"/>
</dbReference>
<dbReference type="OrthoDB" id="5287903at2"/>
<organism evidence="1 2">
    <name type="scientific">Bdellovibrio bacteriovorus</name>
    <dbReference type="NCBI Taxonomy" id="959"/>
    <lineage>
        <taxon>Bacteria</taxon>
        <taxon>Pseudomonadati</taxon>
        <taxon>Bdellovibrionota</taxon>
        <taxon>Bdellovibrionia</taxon>
        <taxon>Bdellovibrionales</taxon>
        <taxon>Pseudobdellovibrionaceae</taxon>
        <taxon>Bdellovibrio</taxon>
    </lineage>
</organism>
<accession>A0A1Z3N740</accession>
<proteinExistence type="predicted"/>
<dbReference type="Proteomes" id="UP000197003">
    <property type="component" value="Chromosome"/>
</dbReference>
<reference evidence="1 2" key="1">
    <citation type="submission" date="2017-04" db="EMBL/GenBank/DDBJ databases">
        <title>Whole genome sequence of Bdellovibrio bacteriovorus strain SSB218315.</title>
        <authorList>
            <person name="Oyedara O."/>
            <person name="Rodriguez-Perez M.A."/>
        </authorList>
    </citation>
    <scope>NUCLEOTIDE SEQUENCE [LARGE SCALE GENOMIC DNA]</scope>
    <source>
        <strain evidence="1 2">SSB218315</strain>
    </source>
</reference>
<gene>
    <name evidence="1" type="ORF">B9G79_06725</name>
</gene>
<evidence type="ECO:0000313" key="2">
    <source>
        <dbReference type="Proteomes" id="UP000197003"/>
    </source>
</evidence>